<evidence type="ECO:0000256" key="1">
    <source>
        <dbReference type="ARBA" id="ARBA00004123"/>
    </source>
</evidence>
<protein>
    <recommendedName>
        <fullName evidence="8">Zn(2)-C6 fungal-type domain-containing protein</fullName>
    </recommendedName>
</protein>
<reference evidence="9 10" key="1">
    <citation type="submission" date="2019-04" db="EMBL/GenBank/DDBJ databases">
        <title>Friends and foes A comparative genomics study of 23 Aspergillus species from section Flavi.</title>
        <authorList>
            <consortium name="DOE Joint Genome Institute"/>
            <person name="Kjaerbolling I."/>
            <person name="Vesth T."/>
            <person name="Frisvad J.C."/>
            <person name="Nybo J.L."/>
            <person name="Theobald S."/>
            <person name="Kildgaard S."/>
            <person name="Isbrandt T."/>
            <person name="Kuo A."/>
            <person name="Sato A."/>
            <person name="Lyhne E.K."/>
            <person name="Kogle M.E."/>
            <person name="Wiebenga A."/>
            <person name="Kun R.S."/>
            <person name="Lubbers R.J."/>
            <person name="Makela M.R."/>
            <person name="Barry K."/>
            <person name="Chovatia M."/>
            <person name="Clum A."/>
            <person name="Daum C."/>
            <person name="Haridas S."/>
            <person name="He G."/>
            <person name="LaButti K."/>
            <person name="Lipzen A."/>
            <person name="Mondo S."/>
            <person name="Riley R."/>
            <person name="Salamov A."/>
            <person name="Simmons B.A."/>
            <person name="Magnuson J.K."/>
            <person name="Henrissat B."/>
            <person name="Mortensen U.H."/>
            <person name="Larsen T.O."/>
            <person name="Devries R.P."/>
            <person name="Grigoriev I.V."/>
            <person name="Machida M."/>
            <person name="Baker S.E."/>
            <person name="Andersen M.R."/>
        </authorList>
    </citation>
    <scope>NUCLEOTIDE SEQUENCE [LARGE SCALE GENOMIC DNA]</scope>
    <source>
        <strain evidence="9 10">CBS 151.66</strain>
    </source>
</reference>
<feature type="region of interest" description="Disordered" evidence="7">
    <location>
        <begin position="917"/>
        <end position="936"/>
    </location>
</feature>
<dbReference type="OrthoDB" id="5426798at2759"/>
<gene>
    <name evidence="9" type="ORF">BDV29DRAFT_97352</name>
</gene>
<sequence length="969" mass="108021">MSIMSNYYVGPFGRMFPANDGQPGQESNPSANPSVPGSHPYQLPPPRASAPLQLGTDPFLHQRNQGEGADPGGARSRPSPVHQQTPNKQLPSVSQLLTPTVHESRPPSPHHPPAFGYTPHNGATDSSHRYRHKETGPVFSTPRSDTHDRSKFHSNPSPQLQSGPLPPLVHMSPHVLGREPPSSAASQSSPPVPPFSHPSYSPQAFRTHERDTGDVACSEASDSGSATASKSSSNVRPHVVDERYIEGEGLCYVYADGSHCPKIVDGVQVNANWGITKAGKPRKRLAQACLTCREKKIKCQPNLPKCDQCQKSGRECRFESAPRGHRAALKASQLLNRYEARDSFSAGHTFPGSGSSFYSMVRASESGTSLPGTSSQSPVSEGSMLAPTAMEGVQESVLEAEQQRRMRMHSLGQVSVGAEDLNRRPVPHVWPDYNEILTEMKELDPQDPVACDWSMDPYEADPELTIHYVESYFNYINDRLYYMLPRKRFLLWLRSCHTKSLDDNMLLYSMMAMGSVFSDRPDRVMALKRYSRTAQYAVERSQHSLTLQLAQSRIILTLWFYAIGALVKSWDAAGAAVRTVCGLRYNVESGGVIVDQSQQTCEYGLHPQALIECRRRTFWIAFMMDRLSCFYTPSSTFISSQTAYLRLPCREEVYEAQQYTTVPYFQSFLNQAPVSPEDELSGVSAMALLIDVMAIWGDVSDHVFRLSLIPSNTYRKLFEEFHSSIVRRSDELVSRLPDHLTFTVVNLERGIRTKKADTFVEIHLLYHATLMKLNRHARQRSLPEATVDWHIHTTRNHAAEILRIALTLMRYVTEYEPSRLVMEPTTAKGVLLSPYLGYVIVSAVDVLSAGGLMVDMSETISLIRGGLKAVKELSRFWAGSVPLASLLECRLDSLMEHRHHPHMTDGKVAFMVSGPSLDSQVRTGTQKQDPPSNEDLMYGGLPRERLFGALGAGHVPFLEDNILWIRDTS</sequence>
<dbReference type="EMBL" id="ML732186">
    <property type="protein sequence ID" value="KAB8076063.1"/>
    <property type="molecule type" value="Genomic_DNA"/>
</dbReference>
<dbReference type="PANTHER" id="PTHR47338">
    <property type="entry name" value="ZN(II)2CYS6 TRANSCRIPTION FACTOR (EUROFUNG)-RELATED"/>
    <property type="match status" value="1"/>
</dbReference>
<feature type="compositionally biased region" description="Low complexity" evidence="7">
    <location>
        <begin position="220"/>
        <end position="233"/>
    </location>
</feature>
<evidence type="ECO:0000256" key="7">
    <source>
        <dbReference type="SAM" id="MobiDB-lite"/>
    </source>
</evidence>
<feature type="domain" description="Zn(2)-C6 fungal-type" evidence="8">
    <location>
        <begin position="288"/>
        <end position="318"/>
    </location>
</feature>
<keyword evidence="2" id="KW-0479">Metal-binding</keyword>
<dbReference type="PANTHER" id="PTHR47338:SF11">
    <property type="entry name" value="ZN(II)2CYS6 TRANSCRIPTION FACTOR (EUROFUNG)"/>
    <property type="match status" value="1"/>
</dbReference>
<keyword evidence="5" id="KW-0804">Transcription</keyword>
<dbReference type="CDD" id="cd12148">
    <property type="entry name" value="fungal_TF_MHR"/>
    <property type="match status" value="1"/>
</dbReference>
<dbReference type="GO" id="GO:0006351">
    <property type="term" value="P:DNA-templated transcription"/>
    <property type="evidence" value="ECO:0007669"/>
    <property type="project" value="InterPro"/>
</dbReference>
<keyword evidence="10" id="KW-1185">Reference proteome</keyword>
<evidence type="ECO:0000259" key="8">
    <source>
        <dbReference type="PROSITE" id="PS50048"/>
    </source>
</evidence>
<dbReference type="GO" id="GO:0003677">
    <property type="term" value="F:DNA binding"/>
    <property type="evidence" value="ECO:0007669"/>
    <property type="project" value="UniProtKB-KW"/>
</dbReference>
<dbReference type="SUPFAM" id="SSF57701">
    <property type="entry name" value="Zn2/Cys6 DNA-binding domain"/>
    <property type="match status" value="1"/>
</dbReference>
<evidence type="ECO:0000256" key="3">
    <source>
        <dbReference type="ARBA" id="ARBA00023015"/>
    </source>
</evidence>
<dbReference type="InterPro" id="IPR007219">
    <property type="entry name" value="XnlR_reg_dom"/>
</dbReference>
<dbReference type="GO" id="GO:0009893">
    <property type="term" value="P:positive regulation of metabolic process"/>
    <property type="evidence" value="ECO:0007669"/>
    <property type="project" value="UniProtKB-ARBA"/>
</dbReference>
<evidence type="ECO:0000313" key="10">
    <source>
        <dbReference type="Proteomes" id="UP000326565"/>
    </source>
</evidence>
<keyword evidence="3" id="KW-0805">Transcription regulation</keyword>
<name>A0A5N5X5N0_9EURO</name>
<dbReference type="Proteomes" id="UP000326565">
    <property type="component" value="Unassembled WGS sequence"/>
</dbReference>
<dbReference type="PROSITE" id="PS00463">
    <property type="entry name" value="ZN2_CY6_FUNGAL_1"/>
    <property type="match status" value="1"/>
</dbReference>
<organism evidence="9 10">
    <name type="scientific">Aspergillus leporis</name>
    <dbReference type="NCBI Taxonomy" id="41062"/>
    <lineage>
        <taxon>Eukaryota</taxon>
        <taxon>Fungi</taxon>
        <taxon>Dikarya</taxon>
        <taxon>Ascomycota</taxon>
        <taxon>Pezizomycotina</taxon>
        <taxon>Eurotiomycetes</taxon>
        <taxon>Eurotiomycetidae</taxon>
        <taxon>Eurotiales</taxon>
        <taxon>Aspergillaceae</taxon>
        <taxon>Aspergillus</taxon>
        <taxon>Aspergillus subgen. Circumdati</taxon>
    </lineage>
</organism>
<dbReference type="PROSITE" id="PS50048">
    <property type="entry name" value="ZN2_CY6_FUNGAL_2"/>
    <property type="match status" value="1"/>
</dbReference>
<dbReference type="Gene3D" id="4.10.240.10">
    <property type="entry name" value="Zn(2)-C6 fungal-type DNA-binding domain"/>
    <property type="match status" value="1"/>
</dbReference>
<feature type="compositionally biased region" description="Polar residues" evidence="7">
    <location>
        <begin position="81"/>
        <end position="98"/>
    </location>
</feature>
<keyword evidence="4" id="KW-0238">DNA-binding</keyword>
<dbReference type="CDD" id="cd00067">
    <property type="entry name" value="GAL4"/>
    <property type="match status" value="1"/>
</dbReference>
<evidence type="ECO:0000256" key="5">
    <source>
        <dbReference type="ARBA" id="ARBA00023163"/>
    </source>
</evidence>
<dbReference type="GO" id="GO:0000981">
    <property type="term" value="F:DNA-binding transcription factor activity, RNA polymerase II-specific"/>
    <property type="evidence" value="ECO:0007669"/>
    <property type="project" value="InterPro"/>
</dbReference>
<feature type="compositionally biased region" description="Polar residues" evidence="7">
    <location>
        <begin position="917"/>
        <end position="931"/>
    </location>
</feature>
<evidence type="ECO:0000256" key="6">
    <source>
        <dbReference type="ARBA" id="ARBA00023242"/>
    </source>
</evidence>
<dbReference type="SMART" id="SM00066">
    <property type="entry name" value="GAL4"/>
    <property type="match status" value="1"/>
</dbReference>
<dbReference type="AlphaFoldDB" id="A0A5N5X5N0"/>
<feature type="compositionally biased region" description="Polar residues" evidence="7">
    <location>
        <begin position="22"/>
        <end position="35"/>
    </location>
</feature>
<dbReference type="Pfam" id="PF00172">
    <property type="entry name" value="Zn_clus"/>
    <property type="match status" value="1"/>
</dbReference>
<keyword evidence="6" id="KW-0539">Nucleus</keyword>
<dbReference type="GO" id="GO:0005634">
    <property type="term" value="C:nucleus"/>
    <property type="evidence" value="ECO:0007669"/>
    <property type="project" value="UniProtKB-SubCell"/>
</dbReference>
<accession>A0A5N5X5N0</accession>
<proteinExistence type="predicted"/>
<comment type="subcellular location">
    <subcellularLocation>
        <location evidence="1">Nucleus</location>
    </subcellularLocation>
</comment>
<dbReference type="InterPro" id="IPR050815">
    <property type="entry name" value="TF_fung"/>
</dbReference>
<feature type="compositionally biased region" description="Low complexity" evidence="7">
    <location>
        <begin position="180"/>
        <end position="189"/>
    </location>
</feature>
<dbReference type="GO" id="GO:0008270">
    <property type="term" value="F:zinc ion binding"/>
    <property type="evidence" value="ECO:0007669"/>
    <property type="project" value="InterPro"/>
</dbReference>
<feature type="region of interest" description="Disordered" evidence="7">
    <location>
        <begin position="17"/>
        <end position="235"/>
    </location>
</feature>
<dbReference type="Pfam" id="PF04082">
    <property type="entry name" value="Fungal_trans"/>
    <property type="match status" value="1"/>
</dbReference>
<dbReference type="InterPro" id="IPR036864">
    <property type="entry name" value="Zn2-C6_fun-type_DNA-bd_sf"/>
</dbReference>
<dbReference type="InterPro" id="IPR001138">
    <property type="entry name" value="Zn2Cys6_DnaBD"/>
</dbReference>
<evidence type="ECO:0000256" key="4">
    <source>
        <dbReference type="ARBA" id="ARBA00023125"/>
    </source>
</evidence>
<evidence type="ECO:0000313" key="9">
    <source>
        <dbReference type="EMBL" id="KAB8076063.1"/>
    </source>
</evidence>
<evidence type="ECO:0000256" key="2">
    <source>
        <dbReference type="ARBA" id="ARBA00022723"/>
    </source>
</evidence>